<protein>
    <submittedName>
        <fullName evidence="2">Flagellar FlaF family protein</fullName>
    </submittedName>
    <submittedName>
        <fullName evidence="1">Flagellar biosynthesis regulator FlaF</fullName>
    </submittedName>
</protein>
<dbReference type="EMBL" id="NNRM01000020">
    <property type="protein sequence ID" value="OYR26199.1"/>
    <property type="molecule type" value="Genomic_DNA"/>
</dbReference>
<organism evidence="1 4">
    <name type="scientific">Brucella pseudogrignonensis</name>
    <dbReference type="NCBI Taxonomy" id="419475"/>
    <lineage>
        <taxon>Bacteria</taxon>
        <taxon>Pseudomonadati</taxon>
        <taxon>Pseudomonadota</taxon>
        <taxon>Alphaproteobacteria</taxon>
        <taxon>Hyphomicrobiales</taxon>
        <taxon>Brucellaceae</taxon>
        <taxon>Brucella/Ochrobactrum group</taxon>
        <taxon>Brucella</taxon>
    </lineage>
</organism>
<accession>A0A1A9FMU6</accession>
<gene>
    <name evidence="1" type="primary">flaF</name>
    <name evidence="2" type="ORF">CEV34_2379</name>
    <name evidence="1" type="ORF">EHE22_01280</name>
</gene>
<keyword evidence="3" id="KW-1185">Reference proteome</keyword>
<comment type="caution">
    <text evidence="1">The sequence shown here is derived from an EMBL/GenBank/DDBJ whole genome shotgun (WGS) entry which is preliminary data.</text>
</comment>
<dbReference type="GeneID" id="93110300"/>
<sequence length="114" mass="12921">MYQLRYEDVMNDDMASAKERERMLFDRSIEMLAAAKAHGAGSREGIDASYFTTKLWTTIIEDLGSEENVLPKELKAAIISVGIFILKEIEQIRQGESTDYDTLIEITQSIRDGL</sequence>
<dbReference type="InterPro" id="IPR010845">
    <property type="entry name" value="FlaF"/>
</dbReference>
<reference evidence="1 4" key="2">
    <citation type="submission" date="2018-11" db="EMBL/GenBank/DDBJ databases">
        <title>Genome sequencing and analysis.</title>
        <authorList>
            <person name="Huang Y.-T."/>
        </authorList>
    </citation>
    <scope>NUCLEOTIDE SEQUENCE [LARGE SCALE GENOMIC DNA]</scope>
    <source>
        <strain evidence="1 4">SHIN</strain>
    </source>
</reference>
<name>A0A1A9FMU6_9HYPH</name>
<dbReference type="Proteomes" id="UP000526233">
    <property type="component" value="Unassembled WGS sequence"/>
</dbReference>
<dbReference type="Pfam" id="PF07309">
    <property type="entry name" value="FlaF"/>
    <property type="match status" value="1"/>
</dbReference>
<dbReference type="RefSeq" id="WP_007877021.1">
    <property type="nucleotide sequence ID" value="NZ_CAXURC020000002.1"/>
</dbReference>
<dbReference type="STRING" id="419475.A8A54_11865"/>
<dbReference type="KEGG" id="ops:A8A54_11865"/>
<dbReference type="GO" id="GO:0044781">
    <property type="term" value="P:bacterial-type flagellum organization"/>
    <property type="evidence" value="ECO:0007669"/>
    <property type="project" value="InterPro"/>
</dbReference>
<keyword evidence="1" id="KW-0282">Flagellum</keyword>
<evidence type="ECO:0000313" key="2">
    <source>
        <dbReference type="EMBL" id="OYR26199.1"/>
    </source>
</evidence>
<evidence type="ECO:0000313" key="1">
    <source>
        <dbReference type="EMBL" id="NNV19065.1"/>
    </source>
</evidence>
<dbReference type="Proteomes" id="UP000216188">
    <property type="component" value="Unassembled WGS sequence"/>
</dbReference>
<proteinExistence type="predicted"/>
<reference evidence="2 3" key="1">
    <citation type="submission" date="2017-07" db="EMBL/GenBank/DDBJ databases">
        <title>Phylogenetic study on the rhizospheric bacterium Ochrobactrum sp. A44.</title>
        <authorList>
            <person name="Krzyzanowska D.M."/>
            <person name="Ossowicki A."/>
            <person name="Rajewska M."/>
            <person name="Maciag T."/>
            <person name="Kaczynski Z."/>
            <person name="Czerwicka M."/>
            <person name="Jafra S."/>
        </authorList>
    </citation>
    <scope>NUCLEOTIDE SEQUENCE [LARGE SCALE GENOMIC DNA]</scope>
    <source>
        <strain evidence="2 3">CCUG 30717</strain>
    </source>
</reference>
<dbReference type="EMBL" id="PKQI01000001">
    <property type="protein sequence ID" value="NNV19065.1"/>
    <property type="molecule type" value="Genomic_DNA"/>
</dbReference>
<keyword evidence="1" id="KW-0966">Cell projection</keyword>
<keyword evidence="1" id="KW-0969">Cilium</keyword>
<dbReference type="NCBIfam" id="NF009434">
    <property type="entry name" value="PRK12793.1"/>
    <property type="match status" value="1"/>
</dbReference>
<evidence type="ECO:0000313" key="4">
    <source>
        <dbReference type="Proteomes" id="UP000526233"/>
    </source>
</evidence>
<evidence type="ECO:0000313" key="3">
    <source>
        <dbReference type="Proteomes" id="UP000216188"/>
    </source>
</evidence>
<dbReference type="AlphaFoldDB" id="A0A1A9FMU6"/>
<dbReference type="OrthoDB" id="9808944at2"/>